<dbReference type="CDD" id="cd03784">
    <property type="entry name" value="GT1_Gtf-like"/>
    <property type="match status" value="1"/>
</dbReference>
<evidence type="ECO:0000256" key="3">
    <source>
        <dbReference type="ARBA" id="ARBA00022679"/>
    </source>
</evidence>
<dbReference type="EC" id="2.4.1.-" evidence="5"/>
<dbReference type="InterPro" id="IPR035595">
    <property type="entry name" value="UDP_glycos_trans_CS"/>
</dbReference>
<organism evidence="6 7">
    <name type="scientific">Ilex paraguariensis</name>
    <name type="common">yerba mate</name>
    <dbReference type="NCBI Taxonomy" id="185542"/>
    <lineage>
        <taxon>Eukaryota</taxon>
        <taxon>Viridiplantae</taxon>
        <taxon>Streptophyta</taxon>
        <taxon>Embryophyta</taxon>
        <taxon>Tracheophyta</taxon>
        <taxon>Spermatophyta</taxon>
        <taxon>Magnoliopsida</taxon>
        <taxon>eudicotyledons</taxon>
        <taxon>Gunneridae</taxon>
        <taxon>Pentapetalae</taxon>
        <taxon>asterids</taxon>
        <taxon>campanulids</taxon>
        <taxon>Aquifoliales</taxon>
        <taxon>Aquifoliaceae</taxon>
        <taxon>Ilex</taxon>
    </lineage>
</organism>
<name>A0ABC8R0G9_9AQUA</name>
<keyword evidence="2 4" id="KW-0328">Glycosyltransferase</keyword>
<evidence type="ECO:0000256" key="5">
    <source>
        <dbReference type="RuleBase" id="RU362057"/>
    </source>
</evidence>
<dbReference type="Gene3D" id="3.40.50.2000">
    <property type="entry name" value="Glycogen Phosphorylase B"/>
    <property type="match status" value="2"/>
</dbReference>
<evidence type="ECO:0000313" key="6">
    <source>
        <dbReference type="EMBL" id="CAK9135567.1"/>
    </source>
</evidence>
<dbReference type="Proteomes" id="UP001642360">
    <property type="component" value="Unassembled WGS sequence"/>
</dbReference>
<gene>
    <name evidence="6" type="ORF">ILEXP_LOCUS2524</name>
</gene>
<dbReference type="PROSITE" id="PS00375">
    <property type="entry name" value="UDPGT"/>
    <property type="match status" value="1"/>
</dbReference>
<keyword evidence="7" id="KW-1185">Reference proteome</keyword>
<sequence>MASEGKLHVVMFPWLAFGHVIPFLELSKFIAQKGRRVSFISTPRNIQRLPKLPPNLASLINLVKLPLPLVPNLPENAEATMDVRTEDIPYLKKVFDGLEAGLSQFLQNSPADWNLYDFAPHWLPPIAAKLGVSRAFFFIINAWFMATFGPSASTMVDGSDPRTLPEHFSVPLKCIPFTTNLAYRPYEIKWIRGATKVNASGVSDMHRLGSVIMGSDAIVIRDCNELEPLWLNLLEELHQKLVIPAASCPRRHWLDCKNKGSVVYVALGSEVTLTQNDVTELALGLELSGLPFFWALRKPPGLAGSGSVELPEGFLERTKDRGFVWTSWAPQLRILSHGSVGGFLTHCGWSSTIEGLTLGHPLIMLPFLVDQGLNALVLAEKKVGREVQRHEGDGSFTRNSVAEALRLVMAFDGEGRTCRNKATEISKIFTDKNRQDRYLDQFVEYLENHRAFVQKT</sequence>
<proteinExistence type="inferred from homology"/>
<protein>
    <recommendedName>
        <fullName evidence="5">Glycosyltransferase</fullName>
        <ecNumber evidence="5">2.4.1.-</ecNumber>
    </recommendedName>
</protein>
<reference evidence="6 7" key="1">
    <citation type="submission" date="2024-02" db="EMBL/GenBank/DDBJ databases">
        <authorList>
            <person name="Vignale AGUSTIN F."/>
            <person name="Sosa J E."/>
            <person name="Modenutti C."/>
        </authorList>
    </citation>
    <scope>NUCLEOTIDE SEQUENCE [LARGE SCALE GENOMIC DNA]</scope>
</reference>
<dbReference type="GO" id="GO:0016757">
    <property type="term" value="F:glycosyltransferase activity"/>
    <property type="evidence" value="ECO:0007669"/>
    <property type="project" value="UniProtKB-KW"/>
</dbReference>
<dbReference type="PANTHER" id="PTHR48049">
    <property type="entry name" value="GLYCOSYLTRANSFERASE"/>
    <property type="match status" value="1"/>
</dbReference>
<evidence type="ECO:0000256" key="1">
    <source>
        <dbReference type="ARBA" id="ARBA00009995"/>
    </source>
</evidence>
<dbReference type="SUPFAM" id="SSF53756">
    <property type="entry name" value="UDP-Glycosyltransferase/glycogen phosphorylase"/>
    <property type="match status" value="1"/>
</dbReference>
<dbReference type="EMBL" id="CAUOFW020000720">
    <property type="protein sequence ID" value="CAK9135567.1"/>
    <property type="molecule type" value="Genomic_DNA"/>
</dbReference>
<dbReference type="InterPro" id="IPR050481">
    <property type="entry name" value="UDP-glycosyltransf_plant"/>
</dbReference>
<dbReference type="AlphaFoldDB" id="A0ABC8R0G9"/>
<evidence type="ECO:0000256" key="4">
    <source>
        <dbReference type="RuleBase" id="RU003718"/>
    </source>
</evidence>
<dbReference type="FunFam" id="3.40.50.2000:FF:000088">
    <property type="entry name" value="Glycosyltransferase"/>
    <property type="match status" value="1"/>
</dbReference>
<keyword evidence="3 4" id="KW-0808">Transferase</keyword>
<comment type="similarity">
    <text evidence="1 4">Belongs to the UDP-glycosyltransferase family.</text>
</comment>
<evidence type="ECO:0000313" key="7">
    <source>
        <dbReference type="Proteomes" id="UP001642360"/>
    </source>
</evidence>
<accession>A0ABC8R0G9</accession>
<evidence type="ECO:0000256" key="2">
    <source>
        <dbReference type="ARBA" id="ARBA00022676"/>
    </source>
</evidence>
<dbReference type="Pfam" id="PF00201">
    <property type="entry name" value="UDPGT"/>
    <property type="match status" value="1"/>
</dbReference>
<comment type="caution">
    <text evidence="6">The sequence shown here is derived from an EMBL/GenBank/DDBJ whole genome shotgun (WGS) entry which is preliminary data.</text>
</comment>
<dbReference type="PANTHER" id="PTHR48049:SF60">
    <property type="entry name" value="UDP-GLYCOSYLTRANSFERASE 91B1"/>
    <property type="match status" value="1"/>
</dbReference>
<dbReference type="InterPro" id="IPR002213">
    <property type="entry name" value="UDP_glucos_trans"/>
</dbReference>